<proteinExistence type="predicted"/>
<dbReference type="EMBL" id="QGKW02000276">
    <property type="protein sequence ID" value="KAF2606156.1"/>
    <property type="molecule type" value="Genomic_DNA"/>
</dbReference>
<name>A0A8S9LLA3_BRACR</name>
<sequence length="95" mass="11092">MEMIVNELTAERFRGLEKQEAKWVEIFRVEVGSALPGFKATNPPYTLTAVWYLQVRIIDPLNNRFNPRLEEVEEFWQSLNNNDPYVRMHGAVGPL</sequence>
<organism evidence="1 2">
    <name type="scientific">Brassica cretica</name>
    <name type="common">Mustard</name>
    <dbReference type="NCBI Taxonomy" id="69181"/>
    <lineage>
        <taxon>Eukaryota</taxon>
        <taxon>Viridiplantae</taxon>
        <taxon>Streptophyta</taxon>
        <taxon>Embryophyta</taxon>
        <taxon>Tracheophyta</taxon>
        <taxon>Spermatophyta</taxon>
        <taxon>Magnoliopsida</taxon>
        <taxon>eudicotyledons</taxon>
        <taxon>Gunneridae</taxon>
        <taxon>Pentapetalae</taxon>
        <taxon>rosids</taxon>
        <taxon>malvids</taxon>
        <taxon>Brassicales</taxon>
        <taxon>Brassicaceae</taxon>
        <taxon>Brassiceae</taxon>
        <taxon>Brassica</taxon>
    </lineage>
</organism>
<protein>
    <submittedName>
        <fullName evidence="1">Uncharacterized protein</fullName>
    </submittedName>
</protein>
<gene>
    <name evidence="1" type="ORF">F2Q68_00044390</name>
</gene>
<dbReference type="Proteomes" id="UP000712281">
    <property type="component" value="Unassembled WGS sequence"/>
</dbReference>
<dbReference type="AlphaFoldDB" id="A0A8S9LLA3"/>
<reference evidence="1" key="1">
    <citation type="submission" date="2019-12" db="EMBL/GenBank/DDBJ databases">
        <title>Genome sequencing and annotation of Brassica cretica.</title>
        <authorList>
            <person name="Studholme D.J."/>
            <person name="Sarris P.F."/>
        </authorList>
    </citation>
    <scope>NUCLEOTIDE SEQUENCE</scope>
    <source>
        <strain evidence="1">PFS-001/15</strain>
        <tissue evidence="1">Leaf</tissue>
    </source>
</reference>
<evidence type="ECO:0000313" key="1">
    <source>
        <dbReference type="EMBL" id="KAF2606156.1"/>
    </source>
</evidence>
<evidence type="ECO:0000313" key="2">
    <source>
        <dbReference type="Proteomes" id="UP000712281"/>
    </source>
</evidence>
<comment type="caution">
    <text evidence="1">The sequence shown here is derived from an EMBL/GenBank/DDBJ whole genome shotgun (WGS) entry which is preliminary data.</text>
</comment>
<accession>A0A8S9LLA3</accession>